<proteinExistence type="predicted"/>
<reference evidence="1" key="1">
    <citation type="submission" date="2015-12" db="EMBL/GenBank/DDBJ databases">
        <title>Gene expression during late stages of embryo sac development: a critical building block for successful pollen-pistil interactions.</title>
        <authorList>
            <person name="Liu Y."/>
            <person name="Joly V."/>
            <person name="Sabar M."/>
            <person name="Matton D.P."/>
        </authorList>
    </citation>
    <scope>NUCLEOTIDE SEQUENCE</scope>
</reference>
<dbReference type="EMBL" id="GEDG01031180">
    <property type="protein sequence ID" value="JAP11527.1"/>
    <property type="molecule type" value="Transcribed_RNA"/>
</dbReference>
<evidence type="ECO:0000313" key="1">
    <source>
        <dbReference type="EMBL" id="JAP11527.1"/>
    </source>
</evidence>
<protein>
    <submittedName>
        <fullName evidence="1">Putative ovule protein</fullName>
    </submittedName>
</protein>
<feature type="non-terminal residue" evidence="1">
    <location>
        <position position="1"/>
    </location>
</feature>
<dbReference type="AlphaFoldDB" id="A0A0V0GUW3"/>
<name>A0A0V0GUW3_SOLCH</name>
<sequence>ASLLLRFRKSRSLETYVTFANRDAATQVQLTRLLFKYDPLRLNVNLFSSSPSLFFFFFSVFQ</sequence>
<accession>A0A0V0GUW3</accession>
<organism evidence="1">
    <name type="scientific">Solanum chacoense</name>
    <name type="common">Chaco potato</name>
    <dbReference type="NCBI Taxonomy" id="4108"/>
    <lineage>
        <taxon>Eukaryota</taxon>
        <taxon>Viridiplantae</taxon>
        <taxon>Streptophyta</taxon>
        <taxon>Embryophyta</taxon>
        <taxon>Tracheophyta</taxon>
        <taxon>Spermatophyta</taxon>
        <taxon>Magnoliopsida</taxon>
        <taxon>eudicotyledons</taxon>
        <taxon>Gunneridae</taxon>
        <taxon>Pentapetalae</taxon>
        <taxon>asterids</taxon>
        <taxon>lamiids</taxon>
        <taxon>Solanales</taxon>
        <taxon>Solanaceae</taxon>
        <taxon>Solanoideae</taxon>
        <taxon>Solaneae</taxon>
        <taxon>Solanum</taxon>
    </lineage>
</organism>